<evidence type="ECO:0008006" key="4">
    <source>
        <dbReference type="Google" id="ProtNLM"/>
    </source>
</evidence>
<feature type="signal peptide" evidence="1">
    <location>
        <begin position="1"/>
        <end position="21"/>
    </location>
</feature>
<evidence type="ECO:0000256" key="1">
    <source>
        <dbReference type="SAM" id="SignalP"/>
    </source>
</evidence>
<dbReference type="EMBL" id="JAJHPV010000013">
    <property type="protein sequence ID" value="MCC6071115.1"/>
    <property type="molecule type" value="Genomic_DNA"/>
</dbReference>
<accession>A0ABS8IRT3</accession>
<evidence type="ECO:0000313" key="2">
    <source>
        <dbReference type="EMBL" id="MCC6071115.1"/>
    </source>
</evidence>
<sequence length="116" mass="12775">MKACLTIATLMLALAAAPALASSFDCVAPELPHRSITNQGVHRVQKQIKSWRDCYASQEAAGHVTADAQKLNAEVDADIQKWIDATRAASRNSTSAAVLAHIEHERTRYLRSRHLR</sequence>
<comment type="caution">
    <text evidence="2">The sequence shown here is derived from an EMBL/GenBank/DDBJ whole genome shotgun (WGS) entry which is preliminary data.</text>
</comment>
<dbReference type="RefSeq" id="WP_229432043.1">
    <property type="nucleotide sequence ID" value="NZ_JAJHPV010000013.1"/>
</dbReference>
<keyword evidence="1" id="KW-0732">Signal</keyword>
<feature type="chain" id="PRO_5047488753" description="UrcA family protein" evidence="1">
    <location>
        <begin position="22"/>
        <end position="116"/>
    </location>
</feature>
<dbReference type="Proteomes" id="UP001198701">
    <property type="component" value="Unassembled WGS sequence"/>
</dbReference>
<evidence type="ECO:0000313" key="3">
    <source>
        <dbReference type="Proteomes" id="UP001198701"/>
    </source>
</evidence>
<name>A0ABS8IRT3_9BURK</name>
<keyword evidence="3" id="KW-1185">Reference proteome</keyword>
<protein>
    <recommendedName>
        <fullName evidence="4">UrcA family protein</fullName>
    </recommendedName>
</protein>
<reference evidence="2 3" key="1">
    <citation type="submission" date="2021-11" db="EMBL/GenBank/DDBJ databases">
        <authorList>
            <person name="Huq M.A."/>
        </authorList>
    </citation>
    <scope>NUCLEOTIDE SEQUENCE [LARGE SCALE GENOMIC DNA]</scope>
    <source>
        <strain evidence="2 3">MAHUQ-52</strain>
    </source>
</reference>
<proteinExistence type="predicted"/>
<organism evidence="2 3">
    <name type="scientific">Massilia agrisoli</name>
    <dbReference type="NCBI Taxonomy" id="2892444"/>
    <lineage>
        <taxon>Bacteria</taxon>
        <taxon>Pseudomonadati</taxon>
        <taxon>Pseudomonadota</taxon>
        <taxon>Betaproteobacteria</taxon>
        <taxon>Burkholderiales</taxon>
        <taxon>Oxalobacteraceae</taxon>
        <taxon>Telluria group</taxon>
        <taxon>Massilia</taxon>
    </lineage>
</organism>
<gene>
    <name evidence="2" type="ORF">LMJ30_09115</name>
</gene>